<keyword evidence="3" id="KW-1185">Reference proteome</keyword>
<protein>
    <recommendedName>
        <fullName evidence="4">CUB domain-containing protein</fullName>
    </recommendedName>
</protein>
<feature type="non-terminal residue" evidence="2">
    <location>
        <position position="1"/>
    </location>
</feature>
<evidence type="ECO:0000313" key="3">
    <source>
        <dbReference type="Proteomes" id="UP000215902"/>
    </source>
</evidence>
<evidence type="ECO:0000256" key="1">
    <source>
        <dbReference type="SAM" id="SignalP"/>
    </source>
</evidence>
<feature type="chain" id="PRO_5013057382" description="CUB domain-containing protein" evidence="1">
    <location>
        <begin position="30"/>
        <end position="197"/>
    </location>
</feature>
<keyword evidence="1" id="KW-0732">Signal</keyword>
<accession>A0A267DGK7</accession>
<evidence type="ECO:0008006" key="4">
    <source>
        <dbReference type="Google" id="ProtNLM"/>
    </source>
</evidence>
<evidence type="ECO:0000313" key="2">
    <source>
        <dbReference type="EMBL" id="PAA48401.1"/>
    </source>
</evidence>
<proteinExistence type="predicted"/>
<dbReference type="AlphaFoldDB" id="A0A267DGK7"/>
<gene>
    <name evidence="2" type="ORF">BOX15_Mlig033389g1</name>
</gene>
<dbReference type="Proteomes" id="UP000215902">
    <property type="component" value="Unassembled WGS sequence"/>
</dbReference>
<organism evidence="2 3">
    <name type="scientific">Macrostomum lignano</name>
    <dbReference type="NCBI Taxonomy" id="282301"/>
    <lineage>
        <taxon>Eukaryota</taxon>
        <taxon>Metazoa</taxon>
        <taxon>Spiralia</taxon>
        <taxon>Lophotrochozoa</taxon>
        <taxon>Platyhelminthes</taxon>
        <taxon>Rhabditophora</taxon>
        <taxon>Macrostomorpha</taxon>
        <taxon>Macrostomida</taxon>
        <taxon>Macrostomidae</taxon>
        <taxon>Macrostomum</taxon>
    </lineage>
</organism>
<reference evidence="2 3" key="1">
    <citation type="submission" date="2017-06" db="EMBL/GenBank/DDBJ databases">
        <title>A platform for efficient transgenesis in Macrostomum lignano, a flatworm model organism for stem cell research.</title>
        <authorList>
            <person name="Berezikov E."/>
        </authorList>
    </citation>
    <scope>NUCLEOTIDE SEQUENCE [LARGE SCALE GENOMIC DNA]</scope>
    <source>
        <strain evidence="2">DV1</strain>
        <tissue evidence="2">Whole organism</tissue>
    </source>
</reference>
<feature type="signal peptide" evidence="1">
    <location>
        <begin position="1"/>
        <end position="29"/>
    </location>
</feature>
<comment type="caution">
    <text evidence="2">The sequence shown here is derived from an EMBL/GenBank/DDBJ whole genome shotgun (WGS) entry which is preliminary data.</text>
</comment>
<dbReference type="EMBL" id="NIVC01004156">
    <property type="protein sequence ID" value="PAA48401.1"/>
    <property type="molecule type" value="Genomic_DNA"/>
</dbReference>
<sequence>SSHLFIASPKSMPPHCCLLALTLLAVVSGSPPTGSGTFYCDSANRLNILAGPAVQLVTRNQSAHSYRPGSHCEFRVRSLPGSLLFVRLDDSNGGLDVGASLSLASGSRQLLNASPLLPAHATSLVTPAGQLSLRLSVSASALAKPGLTVLVRSFLHCPPAGWSCPTLATAPLLTASCQRGCPLPTPSWPATLCGPTC</sequence>
<name>A0A267DGK7_9PLAT</name>